<keyword evidence="4 9" id="KW-0552">Olfaction</keyword>
<evidence type="ECO:0000256" key="3">
    <source>
        <dbReference type="ARBA" id="ARBA00022692"/>
    </source>
</evidence>
<dbReference type="InterPro" id="IPR004117">
    <property type="entry name" value="7tm6_olfct_rcpt"/>
</dbReference>
<keyword evidence="6 9" id="KW-0472">Membrane</keyword>
<dbReference type="GO" id="GO:0005549">
    <property type="term" value="F:odorant binding"/>
    <property type="evidence" value="ECO:0007669"/>
    <property type="project" value="InterPro"/>
</dbReference>
<dbReference type="PANTHER" id="PTHR21137:SF42">
    <property type="entry name" value="ODORANT RECEPTOR 83A"/>
    <property type="match status" value="1"/>
</dbReference>
<keyword evidence="5 9" id="KW-1133">Transmembrane helix</keyword>
<dbReference type="EMBL" id="MK749047">
    <property type="protein sequence ID" value="QHN69144.1"/>
    <property type="molecule type" value="mRNA"/>
</dbReference>
<dbReference type="GO" id="GO:0004984">
    <property type="term" value="F:olfactory receptor activity"/>
    <property type="evidence" value="ECO:0007669"/>
    <property type="project" value="InterPro"/>
</dbReference>
<keyword evidence="7 9" id="KW-0675">Receptor</keyword>
<reference evidence="10" key="1">
    <citation type="submission" date="2019-04" db="EMBL/GenBank/DDBJ databases">
        <authorList>
            <person name="Guo B."/>
            <person name="Lu P."/>
        </authorList>
    </citation>
    <scope>NUCLEOTIDE SEQUENCE</scope>
</reference>
<keyword evidence="3 9" id="KW-0812">Transmembrane</keyword>
<evidence type="ECO:0000256" key="5">
    <source>
        <dbReference type="ARBA" id="ARBA00022989"/>
    </source>
</evidence>
<evidence type="ECO:0000256" key="4">
    <source>
        <dbReference type="ARBA" id="ARBA00022725"/>
    </source>
</evidence>
<dbReference type="PANTHER" id="PTHR21137">
    <property type="entry name" value="ODORANT RECEPTOR"/>
    <property type="match status" value="1"/>
</dbReference>
<protein>
    <recommendedName>
        <fullName evidence="9">Odorant receptor</fullName>
    </recommendedName>
</protein>
<evidence type="ECO:0000256" key="1">
    <source>
        <dbReference type="ARBA" id="ARBA00004141"/>
    </source>
</evidence>
<keyword evidence="8 9" id="KW-0807">Transducer</keyword>
<dbReference type="Pfam" id="PF02949">
    <property type="entry name" value="7tm_6"/>
    <property type="match status" value="1"/>
</dbReference>
<dbReference type="GO" id="GO:0007165">
    <property type="term" value="P:signal transduction"/>
    <property type="evidence" value="ECO:0007669"/>
    <property type="project" value="UniProtKB-KW"/>
</dbReference>
<evidence type="ECO:0000256" key="6">
    <source>
        <dbReference type="ARBA" id="ARBA00023136"/>
    </source>
</evidence>
<accession>A0A857N7R7</accession>
<evidence type="ECO:0000256" key="8">
    <source>
        <dbReference type="ARBA" id="ARBA00023224"/>
    </source>
</evidence>
<keyword evidence="2 9" id="KW-0716">Sensory transduction</keyword>
<comment type="subcellular location">
    <subcellularLocation>
        <location evidence="9">Cell membrane</location>
        <topology evidence="9">Multi-pass membrane protein</topology>
    </subcellularLocation>
    <subcellularLocation>
        <location evidence="1">Membrane</location>
        <topology evidence="1">Multi-pass membrane protein</topology>
    </subcellularLocation>
</comment>
<evidence type="ECO:0000256" key="9">
    <source>
        <dbReference type="RuleBase" id="RU351113"/>
    </source>
</evidence>
<evidence type="ECO:0000313" key="10">
    <source>
        <dbReference type="EMBL" id="QHN69144.1"/>
    </source>
</evidence>
<dbReference type="GO" id="GO:0005886">
    <property type="term" value="C:plasma membrane"/>
    <property type="evidence" value="ECO:0007669"/>
    <property type="project" value="UniProtKB-SubCell"/>
</dbReference>
<proteinExistence type="evidence at transcript level"/>
<feature type="transmembrane region" description="Helical" evidence="9">
    <location>
        <begin position="286"/>
        <end position="311"/>
    </location>
</feature>
<name>A0A857N7R7_9HYME</name>
<sequence length="381" mass="43556">MDIIVWNRRIISALGLWPTDRNDFKLFLYVFYLTIHCFLQYADLVKYINEPKHVIANLTENSILTMVLCKIIVYRLNENKICQVLETIMRGHKDVNVSKRSSNELLISSKYIKMANTFVKTTFTLHCLSSILYYLKPFIDIMISSNGTFSRKNESLTTYRLPYRINLFFEISELSTYVLVYLCQAPIVLIVTVGSAGMDCLLVTLTLHICDRFSELADAARKINLVNRRAVGSLVNHHVRVMRTAKTLDAAFNVIMLLQLLGFTLILCLAGYNVTLSPAAGQYTHLLTFLMYTSTMALILFECCFVGECLITESSNLHDAFYNNKWYDILPTYSRLVILCMTEARRPIRLTAGTFYVFSLSSFSDVLKSAVAYLSLLQKLV</sequence>
<feature type="transmembrane region" description="Helical" evidence="9">
    <location>
        <begin position="250"/>
        <end position="274"/>
    </location>
</feature>
<comment type="caution">
    <text evidence="9">Lacks conserved residue(s) required for the propagation of feature annotation.</text>
</comment>
<organism evidence="10">
    <name type="scientific">Sirex nitobei</name>
    <dbReference type="NCBI Taxonomy" id="1602346"/>
    <lineage>
        <taxon>Eukaryota</taxon>
        <taxon>Metazoa</taxon>
        <taxon>Ecdysozoa</taxon>
        <taxon>Arthropoda</taxon>
        <taxon>Hexapoda</taxon>
        <taxon>Insecta</taxon>
        <taxon>Pterygota</taxon>
        <taxon>Neoptera</taxon>
        <taxon>Endopterygota</taxon>
        <taxon>Hymenoptera</taxon>
        <taxon>Siricoidea</taxon>
        <taxon>Siricidae</taxon>
        <taxon>Sirex</taxon>
    </lineage>
</organism>
<dbReference type="AlphaFoldDB" id="A0A857N7R7"/>
<evidence type="ECO:0000256" key="2">
    <source>
        <dbReference type="ARBA" id="ARBA00022606"/>
    </source>
</evidence>
<comment type="similarity">
    <text evidence="9">Belongs to the insect chemoreceptor superfamily. Heteromeric odorant receptor channel (TC 1.A.69) family.</text>
</comment>
<evidence type="ECO:0000256" key="7">
    <source>
        <dbReference type="ARBA" id="ARBA00023170"/>
    </source>
</evidence>